<dbReference type="AlphaFoldDB" id="A0A3Q0JIL1"/>
<organism evidence="1 2">
    <name type="scientific">Diaphorina citri</name>
    <name type="common">Asian citrus psyllid</name>
    <dbReference type="NCBI Taxonomy" id="121845"/>
    <lineage>
        <taxon>Eukaryota</taxon>
        <taxon>Metazoa</taxon>
        <taxon>Ecdysozoa</taxon>
        <taxon>Arthropoda</taxon>
        <taxon>Hexapoda</taxon>
        <taxon>Insecta</taxon>
        <taxon>Pterygota</taxon>
        <taxon>Neoptera</taxon>
        <taxon>Paraneoptera</taxon>
        <taxon>Hemiptera</taxon>
        <taxon>Sternorrhyncha</taxon>
        <taxon>Psylloidea</taxon>
        <taxon>Psyllidae</taxon>
        <taxon>Diaphorininae</taxon>
        <taxon>Diaphorina</taxon>
    </lineage>
</organism>
<keyword evidence="1" id="KW-1185">Reference proteome</keyword>
<evidence type="ECO:0000313" key="1">
    <source>
        <dbReference type="Proteomes" id="UP000079169"/>
    </source>
</evidence>
<accession>A0A3Q0JIL1</accession>
<dbReference type="PaxDb" id="121845-A0A3Q0JIL1"/>
<dbReference type="GeneID" id="113472642"/>
<dbReference type="RefSeq" id="XP_026688232.1">
    <property type="nucleotide sequence ID" value="XM_026832431.1"/>
</dbReference>
<dbReference type="KEGG" id="dci:113472642"/>
<protein>
    <submittedName>
        <fullName evidence="2">Uncharacterized protein LOC113472642</fullName>
    </submittedName>
</protein>
<evidence type="ECO:0000313" key="2">
    <source>
        <dbReference type="RefSeq" id="XP_026688232.1"/>
    </source>
</evidence>
<gene>
    <name evidence="2" type="primary">LOC113472642</name>
</gene>
<name>A0A3Q0JIL1_DIACI</name>
<dbReference type="Proteomes" id="UP000079169">
    <property type="component" value="Unplaced"/>
</dbReference>
<reference evidence="2" key="1">
    <citation type="submission" date="2025-08" db="UniProtKB">
        <authorList>
            <consortium name="RefSeq"/>
        </authorList>
    </citation>
    <scope>IDENTIFICATION</scope>
</reference>
<sequence length="138" mass="15426">MKIGSCEILAFTLAMVRYMGPALFMLGSVLVSETYANETIEYAYSTNEDFANMSVCQTENTTSCQTFPLEKAKFVCNDTYNVTQLVNATCGVKTQLGEEKKTCTVFCEMTTPYLGYMDCWDGGNNTVTCICYVYKVKK</sequence>
<proteinExistence type="predicted"/>